<evidence type="ECO:0000256" key="15">
    <source>
        <dbReference type="SAM" id="Phobius"/>
    </source>
</evidence>
<keyword evidence="8 14" id="KW-0378">Hydrolase</keyword>
<comment type="similarity">
    <text evidence="4 13">Belongs to the glycosyl hydrolase 13 family.</text>
</comment>
<evidence type="ECO:0000256" key="9">
    <source>
        <dbReference type="ARBA" id="ARBA00022837"/>
    </source>
</evidence>
<keyword evidence="12 14" id="KW-0326">Glycosidase</keyword>
<keyword evidence="15" id="KW-1133">Transmembrane helix</keyword>
<dbReference type="InterPro" id="IPR017853">
    <property type="entry name" value="GH"/>
</dbReference>
<evidence type="ECO:0000256" key="8">
    <source>
        <dbReference type="ARBA" id="ARBA00022801"/>
    </source>
</evidence>
<dbReference type="PRINTS" id="PR00110">
    <property type="entry name" value="ALPHAAMYLASE"/>
</dbReference>
<organism evidence="19 20">
    <name type="scientific">Caenorhabditis bovis</name>
    <dbReference type="NCBI Taxonomy" id="2654633"/>
    <lineage>
        <taxon>Eukaryota</taxon>
        <taxon>Metazoa</taxon>
        <taxon>Ecdysozoa</taxon>
        <taxon>Nematoda</taxon>
        <taxon>Chromadorea</taxon>
        <taxon>Rhabditida</taxon>
        <taxon>Rhabditina</taxon>
        <taxon>Rhabditomorpha</taxon>
        <taxon>Rhabditoidea</taxon>
        <taxon>Rhabditidae</taxon>
        <taxon>Peloderinae</taxon>
        <taxon>Caenorhabditis</taxon>
    </lineage>
</organism>
<dbReference type="EC" id="3.2.1.1" evidence="6 14"/>
<dbReference type="InterPro" id="IPR013780">
    <property type="entry name" value="Glyco_hydro_b"/>
</dbReference>
<evidence type="ECO:0000256" key="5">
    <source>
        <dbReference type="ARBA" id="ARBA00011245"/>
    </source>
</evidence>
<dbReference type="GO" id="GO:0046872">
    <property type="term" value="F:metal ion binding"/>
    <property type="evidence" value="ECO:0007669"/>
    <property type="project" value="UniProtKB-KW"/>
</dbReference>
<evidence type="ECO:0000256" key="13">
    <source>
        <dbReference type="RuleBase" id="RU003615"/>
    </source>
</evidence>
<evidence type="ECO:0000256" key="4">
    <source>
        <dbReference type="ARBA" id="ARBA00008061"/>
    </source>
</evidence>
<feature type="transmembrane region" description="Helical" evidence="15">
    <location>
        <begin position="848"/>
        <end position="868"/>
    </location>
</feature>
<evidence type="ECO:0000256" key="14">
    <source>
        <dbReference type="RuleBase" id="RU361134"/>
    </source>
</evidence>
<gene>
    <name evidence="19" type="ORF">CBOVIS_LOCUS289</name>
</gene>
<evidence type="ECO:0000256" key="12">
    <source>
        <dbReference type="ARBA" id="ARBA00023295"/>
    </source>
</evidence>
<dbReference type="InterPro" id="IPR005047">
    <property type="entry name" value="7TM_GPCR_serpentine_rcpt_Srxa"/>
</dbReference>
<evidence type="ECO:0000313" key="19">
    <source>
        <dbReference type="EMBL" id="CAB3396780.1"/>
    </source>
</evidence>
<feature type="domain" description="Glycosyl hydrolase family 13 catalytic" evidence="18">
    <location>
        <begin position="31"/>
        <end position="418"/>
    </location>
</feature>
<evidence type="ECO:0000256" key="6">
    <source>
        <dbReference type="ARBA" id="ARBA00012595"/>
    </source>
</evidence>
<evidence type="ECO:0000256" key="2">
    <source>
        <dbReference type="ARBA" id="ARBA00001913"/>
    </source>
</evidence>
<dbReference type="GO" id="GO:0004556">
    <property type="term" value="F:alpha-amylase activity"/>
    <property type="evidence" value="ECO:0007669"/>
    <property type="project" value="UniProtKB-UniRule"/>
</dbReference>
<dbReference type="Pfam" id="PF00128">
    <property type="entry name" value="Alpha-amylase"/>
    <property type="match status" value="1"/>
</dbReference>
<keyword evidence="11 14" id="KW-0119">Carbohydrate metabolism</keyword>
<keyword evidence="7" id="KW-0479">Metal-binding</keyword>
<proteinExistence type="inferred from homology"/>
<keyword evidence="10" id="KW-0868">Chloride</keyword>
<evidence type="ECO:0000256" key="1">
    <source>
        <dbReference type="ARBA" id="ARBA00000548"/>
    </source>
</evidence>
<dbReference type="SUPFAM" id="SSF51445">
    <property type="entry name" value="(Trans)glycosidases"/>
    <property type="match status" value="1"/>
</dbReference>
<dbReference type="OrthoDB" id="550577at2759"/>
<comment type="cofactor">
    <cofactor evidence="2">
        <name>Ca(2+)</name>
        <dbReference type="ChEBI" id="CHEBI:29108"/>
    </cofactor>
</comment>
<dbReference type="InterPro" id="IPR031319">
    <property type="entry name" value="A-amylase_C"/>
</dbReference>
<keyword evidence="9" id="KW-0106">Calcium</keyword>
<evidence type="ECO:0000256" key="16">
    <source>
        <dbReference type="SAM" id="SignalP"/>
    </source>
</evidence>
<dbReference type="Pfam" id="PF03383">
    <property type="entry name" value="Serpentine_r_xa"/>
    <property type="match status" value="1"/>
</dbReference>
<dbReference type="SUPFAM" id="SSF51011">
    <property type="entry name" value="Glycosyl hydrolase domain"/>
    <property type="match status" value="1"/>
</dbReference>
<keyword evidence="20" id="KW-1185">Reference proteome</keyword>
<name>A0A8S1E799_9PELO</name>
<sequence>MLKLLPFLLIGQCMAYNFYWYDKTQTLSNRQVMVHLFEWKWRDVANECENFLQHYGYGAVQVSPPNEHIVLYQNNDVPWWVRYQPVSYKLQSRSGNEAEFKEMVERCNKVGVRIIVDVVMNHMVGIGEKNGVNGVKGSAGSDFDGRHGVQTFPGVPYTLDDFNNPKCDKDIGGSDYQKSAEHVKNCRLVGLLDLNQGSSSVRAKIVAYLNKLVDYGVAGFRHDASKHMWPDDILAILNSVKDLRVDIFGANQRPFAVHEVIDRGGEAVKVVDYLGLGRYTNFNFGSAVSSAARGQNDWRNLAKLGPGYAYGNNEDHDVVNFIDNHDNQRDSNPYVVTYKDGRKYELAVAFMLAWPYGYPRVMSSYSFSKSDQGPPNTGAANDYATASPRFNSDETCDTSSGFVCEHRWPSIRQMSKFRSAVEATAAAEIVTDNQRIAFARDGVGFFALNQQSASWGKIFKTTLPAGDYCDYFSGGIKSGSCVGAKVSVNNDGTAYLNVPSNSVIAISVSSRIGGSPPPPAVPSGYSTTVIFIKKDTQQGQDLFIRGGASNSHNGKCAIGPFQQDSYPCAIPIRHNTTVPFVFAEYLSWSQQDNYLDFEGAEEKQGTHDGRAAFGTPLAYSTNDKNAVEYQPLNKYGAGYWMAQLKMDCGRSENGWFEVKGYLTPTTGWESDVKQSKCSGSIGGSPPFSSINHVAKCGAINVFNWNSGDYSIWDFSDLKFFLIISTIDFFALLFNIFLFLIVFLKKDKKPFPTVYIYNMIISNVLNILMTHVGFFLPILWTDDFYNRRSFATRPTMILILEFRLSENRYFTIVCSLSYRHQLALTFLMMVHRIVIVTTPTTTKFTPFHLWIYSGLLAMIGLILELIPLFSDRFLIMNQRNLQFRSAASPDLHPV</sequence>
<evidence type="ECO:0000259" key="17">
    <source>
        <dbReference type="SMART" id="SM00632"/>
    </source>
</evidence>
<dbReference type="Gene3D" id="3.20.20.80">
    <property type="entry name" value="Glycosidases"/>
    <property type="match status" value="1"/>
</dbReference>
<feature type="chain" id="PRO_5035772561" description="Alpha-amylase" evidence="16">
    <location>
        <begin position="16"/>
        <end position="893"/>
    </location>
</feature>
<dbReference type="CDD" id="cd11317">
    <property type="entry name" value="AmyAc_bac_euk_AmyA"/>
    <property type="match status" value="1"/>
</dbReference>
<keyword evidence="15" id="KW-0472">Membrane</keyword>
<evidence type="ECO:0000256" key="11">
    <source>
        <dbReference type="ARBA" id="ARBA00023277"/>
    </source>
</evidence>
<comment type="catalytic activity">
    <reaction evidence="1 14">
        <text>Endohydrolysis of (1-&gt;4)-alpha-D-glucosidic linkages in polysaccharides containing three or more (1-&gt;4)-alpha-linked D-glucose units.</text>
        <dbReference type="EC" id="3.2.1.1"/>
    </reaction>
</comment>
<evidence type="ECO:0000256" key="10">
    <source>
        <dbReference type="ARBA" id="ARBA00023214"/>
    </source>
</evidence>
<protein>
    <recommendedName>
        <fullName evidence="6 14">Alpha-amylase</fullName>
        <ecNumber evidence="6 14">3.2.1.1</ecNumber>
    </recommendedName>
</protein>
<reference evidence="19 20" key="1">
    <citation type="submission" date="2020-04" db="EMBL/GenBank/DDBJ databases">
        <authorList>
            <person name="Laetsch R D."/>
            <person name="Stevens L."/>
            <person name="Kumar S."/>
            <person name="Blaxter L. M."/>
        </authorList>
    </citation>
    <scope>NUCLEOTIDE SEQUENCE [LARGE SCALE GENOMIC DNA]</scope>
</reference>
<dbReference type="InterPro" id="IPR006047">
    <property type="entry name" value="GH13_cat_dom"/>
</dbReference>
<comment type="caution">
    <text evidence="19">The sequence shown here is derived from an EMBL/GenBank/DDBJ whole genome shotgun (WGS) entry which is preliminary data.</text>
</comment>
<keyword evidence="16" id="KW-0732">Signal</keyword>
<dbReference type="Proteomes" id="UP000494206">
    <property type="component" value="Unassembled WGS sequence"/>
</dbReference>
<dbReference type="SMART" id="SM00632">
    <property type="entry name" value="Aamy_C"/>
    <property type="match status" value="1"/>
</dbReference>
<comment type="subunit">
    <text evidence="5">Monomer.</text>
</comment>
<keyword evidence="15" id="KW-0812">Transmembrane</keyword>
<evidence type="ECO:0000313" key="20">
    <source>
        <dbReference type="Proteomes" id="UP000494206"/>
    </source>
</evidence>
<feature type="domain" description="Alpha-amylase C-terminal" evidence="17">
    <location>
        <begin position="427"/>
        <end position="511"/>
    </location>
</feature>
<dbReference type="GO" id="GO:0005975">
    <property type="term" value="P:carbohydrate metabolic process"/>
    <property type="evidence" value="ECO:0007669"/>
    <property type="project" value="InterPro"/>
</dbReference>
<dbReference type="Gene3D" id="2.60.40.1180">
    <property type="entry name" value="Golgi alpha-mannosidase II"/>
    <property type="match status" value="1"/>
</dbReference>
<feature type="signal peptide" evidence="16">
    <location>
        <begin position="1"/>
        <end position="15"/>
    </location>
</feature>
<feature type="transmembrane region" description="Helical" evidence="15">
    <location>
        <begin position="719"/>
        <end position="743"/>
    </location>
</feature>
<feature type="transmembrane region" description="Helical" evidence="15">
    <location>
        <begin position="755"/>
        <end position="779"/>
    </location>
</feature>
<dbReference type="EMBL" id="CADEPM010000001">
    <property type="protein sequence ID" value="CAB3396780.1"/>
    <property type="molecule type" value="Genomic_DNA"/>
</dbReference>
<accession>A0A8S1E799</accession>
<evidence type="ECO:0000259" key="18">
    <source>
        <dbReference type="SMART" id="SM00642"/>
    </source>
</evidence>
<dbReference type="AlphaFoldDB" id="A0A8S1E799"/>
<dbReference type="SMART" id="SM00642">
    <property type="entry name" value="Aamy"/>
    <property type="match status" value="1"/>
</dbReference>
<dbReference type="InterPro" id="IPR006046">
    <property type="entry name" value="Alpha_amylase"/>
</dbReference>
<evidence type="ECO:0000256" key="7">
    <source>
        <dbReference type="ARBA" id="ARBA00022723"/>
    </source>
</evidence>
<evidence type="ECO:0000256" key="3">
    <source>
        <dbReference type="ARBA" id="ARBA00001923"/>
    </source>
</evidence>
<comment type="cofactor">
    <cofactor evidence="3">
        <name>chloride</name>
        <dbReference type="ChEBI" id="CHEBI:17996"/>
    </cofactor>
</comment>
<dbReference type="PANTHER" id="PTHR43447">
    <property type="entry name" value="ALPHA-AMYLASE"/>
    <property type="match status" value="1"/>
</dbReference>